<dbReference type="AlphaFoldDB" id="A0A0U3QZ06"/>
<dbReference type="SUPFAM" id="SSF47413">
    <property type="entry name" value="lambda repressor-like DNA-binding domains"/>
    <property type="match status" value="1"/>
</dbReference>
<dbReference type="STRING" id="121292.AU252_13870"/>
<evidence type="ECO:0000313" key="7">
    <source>
        <dbReference type="Proteomes" id="UP000065151"/>
    </source>
</evidence>
<keyword evidence="3" id="KW-0238">DNA-binding</keyword>
<dbReference type="Proteomes" id="UP000065151">
    <property type="component" value="Chromosome"/>
</dbReference>
<dbReference type="InterPro" id="IPR000843">
    <property type="entry name" value="HTH_LacI"/>
</dbReference>
<dbReference type="GO" id="GO:0000976">
    <property type="term" value="F:transcription cis-regulatory region binding"/>
    <property type="evidence" value="ECO:0007669"/>
    <property type="project" value="TreeGrafter"/>
</dbReference>
<feature type="domain" description="HTH lacI-type" evidence="5">
    <location>
        <begin position="4"/>
        <end position="58"/>
    </location>
</feature>
<dbReference type="EMBL" id="CP013747">
    <property type="protein sequence ID" value="ALV42108.1"/>
    <property type="molecule type" value="Genomic_DNA"/>
</dbReference>
<dbReference type="Pfam" id="PF00356">
    <property type="entry name" value="LacI"/>
    <property type="match status" value="1"/>
</dbReference>
<sequence>MGKPTIIDLARHLGISKTTVADALKGSGRVAEETRAKVMAAAQEAGYVSNRAARQLRESSTGAIALYVPQRVRNMSFYMPFALGVADEAAKHGYDLTLVSDRSADRSGWAHVDGVILVDAMMGDPVVQSLLPASLPIVTAGRVAGFPEDRAAGTVEIEHAKMCGEILDAMASHGAEHPALICPEPGDEYSWARQIVAGYQEWCTRRNIRPVMEVVSSFPTNVELEASLADALSGGDVDSLLFGWQDVAQRAEAALTRIGQHPGKVKLASLLSSQDNLNDSYVAGLDLQPYEFGQKTAAVLCESISTPPLTPAHQVHEALVVLPVDGG</sequence>
<dbReference type="InterPro" id="IPR010982">
    <property type="entry name" value="Lambda_DNA-bd_dom_sf"/>
</dbReference>
<evidence type="ECO:0000256" key="1">
    <source>
        <dbReference type="ARBA" id="ARBA00022491"/>
    </source>
</evidence>
<evidence type="ECO:0000256" key="3">
    <source>
        <dbReference type="ARBA" id="ARBA00023125"/>
    </source>
</evidence>
<gene>
    <name evidence="6" type="ORF">AU252_13870</name>
</gene>
<evidence type="ECO:0000256" key="2">
    <source>
        <dbReference type="ARBA" id="ARBA00023015"/>
    </source>
</evidence>
<accession>A0A0U3QZ06</accession>
<keyword evidence="1" id="KW-0678">Repressor</keyword>
<dbReference type="PANTHER" id="PTHR30146:SF148">
    <property type="entry name" value="HTH-TYPE TRANSCRIPTIONAL REPRESSOR PURR-RELATED"/>
    <property type="match status" value="1"/>
</dbReference>
<keyword evidence="2" id="KW-0805">Transcription regulation</keyword>
<evidence type="ECO:0000256" key="4">
    <source>
        <dbReference type="ARBA" id="ARBA00023163"/>
    </source>
</evidence>
<protein>
    <recommendedName>
        <fullName evidence="5">HTH lacI-type domain-containing protein</fullName>
    </recommendedName>
</protein>
<dbReference type="KEGG" id="psul:AU252_13870"/>
<dbReference type="SMART" id="SM00354">
    <property type="entry name" value="HTH_LACI"/>
    <property type="match status" value="1"/>
</dbReference>
<dbReference type="InterPro" id="IPR028082">
    <property type="entry name" value="Peripla_BP_I"/>
</dbReference>
<proteinExistence type="predicted"/>
<organism evidence="6">
    <name type="scientific">Pseudarthrobacter sulfonivorans</name>
    <dbReference type="NCBI Taxonomy" id="121292"/>
    <lineage>
        <taxon>Bacteria</taxon>
        <taxon>Bacillati</taxon>
        <taxon>Actinomycetota</taxon>
        <taxon>Actinomycetes</taxon>
        <taxon>Micrococcales</taxon>
        <taxon>Micrococcaceae</taxon>
        <taxon>Pseudarthrobacter</taxon>
    </lineage>
</organism>
<dbReference type="PANTHER" id="PTHR30146">
    <property type="entry name" value="LACI-RELATED TRANSCRIPTIONAL REPRESSOR"/>
    <property type="match status" value="1"/>
</dbReference>
<dbReference type="Gene3D" id="1.10.260.40">
    <property type="entry name" value="lambda repressor-like DNA-binding domains"/>
    <property type="match status" value="1"/>
</dbReference>
<evidence type="ECO:0000259" key="5">
    <source>
        <dbReference type="PROSITE" id="PS50932"/>
    </source>
</evidence>
<name>A0A0U3QZ06_9MICC</name>
<evidence type="ECO:0000313" key="6">
    <source>
        <dbReference type="EMBL" id="ALV42108.1"/>
    </source>
</evidence>
<dbReference type="GO" id="GO:0003700">
    <property type="term" value="F:DNA-binding transcription factor activity"/>
    <property type="evidence" value="ECO:0007669"/>
    <property type="project" value="TreeGrafter"/>
</dbReference>
<dbReference type="SUPFAM" id="SSF53822">
    <property type="entry name" value="Periplasmic binding protein-like I"/>
    <property type="match status" value="1"/>
</dbReference>
<dbReference type="RefSeq" id="WP_058931230.1">
    <property type="nucleotide sequence ID" value="NZ_CP013747.1"/>
</dbReference>
<dbReference type="Gene3D" id="3.40.50.2300">
    <property type="match status" value="1"/>
</dbReference>
<keyword evidence="4" id="KW-0804">Transcription</keyword>
<dbReference type="PROSITE" id="PS50932">
    <property type="entry name" value="HTH_LACI_2"/>
    <property type="match status" value="1"/>
</dbReference>
<reference evidence="6 7" key="1">
    <citation type="submission" date="2015-12" db="EMBL/GenBank/DDBJ databases">
        <authorList>
            <person name="Shamseldin A."/>
            <person name="Moawad H."/>
            <person name="Abd El-Rahim W.M."/>
            <person name="Sadowsky M.J."/>
        </authorList>
    </citation>
    <scope>NUCLEOTIDE SEQUENCE [LARGE SCALE GENOMIC DNA]</scope>
    <source>
        <strain evidence="6 7">Ar51</strain>
    </source>
</reference>
<dbReference type="CDD" id="cd01392">
    <property type="entry name" value="HTH_LacI"/>
    <property type="match status" value="1"/>
</dbReference>